<dbReference type="EMBL" id="CP157483">
    <property type="protein sequence ID" value="XBO44477.1"/>
    <property type="molecule type" value="Genomic_DNA"/>
</dbReference>
<feature type="region of interest" description="Disordered" evidence="1">
    <location>
        <begin position="27"/>
        <end position="59"/>
    </location>
</feature>
<gene>
    <name evidence="2" type="ORF">ABEG17_03830</name>
</gene>
<dbReference type="AlphaFoldDB" id="A0AAU7JVN3"/>
<accession>A0AAU7JVN3</accession>
<organism evidence="2">
    <name type="scientific">Pedococcus sp. KACC 23699</name>
    <dbReference type="NCBI Taxonomy" id="3149228"/>
    <lineage>
        <taxon>Bacteria</taxon>
        <taxon>Bacillati</taxon>
        <taxon>Actinomycetota</taxon>
        <taxon>Actinomycetes</taxon>
        <taxon>Micrococcales</taxon>
        <taxon>Intrasporangiaceae</taxon>
        <taxon>Pedococcus</taxon>
    </lineage>
</organism>
<sequence length="59" mass="6406">MLVERLSFLYLSGVQSGPQGLEIVKTEDSALDDRPRPLGAAEDGRGDHPAIVTTGRWRA</sequence>
<feature type="compositionally biased region" description="Basic and acidic residues" evidence="1">
    <location>
        <begin position="27"/>
        <end position="48"/>
    </location>
</feature>
<reference evidence="2" key="1">
    <citation type="submission" date="2024-05" db="EMBL/GenBank/DDBJ databases">
        <authorList>
            <person name="Kim S."/>
            <person name="Heo J."/>
            <person name="Choi H."/>
            <person name="Choi Y."/>
            <person name="Kwon S.-W."/>
            <person name="Kim Y."/>
        </authorList>
    </citation>
    <scope>NUCLEOTIDE SEQUENCE</scope>
    <source>
        <strain evidence="2">KACC 23699</strain>
    </source>
</reference>
<name>A0AAU7JVN3_9MICO</name>
<evidence type="ECO:0000256" key="1">
    <source>
        <dbReference type="SAM" id="MobiDB-lite"/>
    </source>
</evidence>
<proteinExistence type="predicted"/>
<evidence type="ECO:0000313" key="2">
    <source>
        <dbReference type="EMBL" id="XBO44477.1"/>
    </source>
</evidence>
<protein>
    <submittedName>
        <fullName evidence="2">Uncharacterized protein</fullName>
    </submittedName>
</protein>
<dbReference type="RefSeq" id="WP_406831963.1">
    <property type="nucleotide sequence ID" value="NZ_CP157483.1"/>
</dbReference>